<proteinExistence type="predicted"/>
<reference evidence="2" key="1">
    <citation type="journal article" date="2014" name="Int. J. Syst. Evol. Microbiol.">
        <title>Complete genome sequence of Corynebacterium casei LMG S-19264T (=DSM 44701T), isolated from a smear-ripened cheese.</title>
        <authorList>
            <consortium name="US DOE Joint Genome Institute (JGI-PGF)"/>
            <person name="Walter F."/>
            <person name="Albersmeier A."/>
            <person name="Kalinowski J."/>
            <person name="Ruckert C."/>
        </authorList>
    </citation>
    <scope>NUCLEOTIDE SEQUENCE</scope>
    <source>
        <strain evidence="2">JCM 30078</strain>
    </source>
</reference>
<keyword evidence="1" id="KW-1133">Transmembrane helix</keyword>
<dbReference type="RefSeq" id="WP_188984603.1">
    <property type="nucleotide sequence ID" value="NZ_BMPO01000008.1"/>
</dbReference>
<sequence length="450" mass="48567">MSLVNDMLRDLDARRAGGEERASLANLRAADESSSRQGTNKRTAFWLVPLVVLCVAVGLACAHYFTRGSEVVAPEVAPVVAVAPATPANQLLDVLPQNDGKRFVLQLLLDQSVGYQRIEENGAVRLLLRGTHLSTPDAESGRVQRDGASLSWRVEQKGDDVQVLFVGLAGDVSLIDRLERAGDRWQLWLEVPLVSEADAASSDADDLANIPASAPREEALPDWRARNDSAIDTAPPRAATVSLPAAAPPVPVTAPQIMIAPHRADPLTEARQALLNGDYSRAIGQLEALNTARPEDSETARWLARAYLAAGDQMRLLAWAPAQLQRFPNDSELRVLLARAQLQGGDSQTAVTTLQTNPPPLAKDPSYHALLAAAFQQTGQWRESATRYGMLLALRPREGAWQLGMAIALEQLGQATQAAGFYAQAQQNPGLDDNSRRFAAERARILGGQS</sequence>
<keyword evidence="3" id="KW-1185">Reference proteome</keyword>
<dbReference type="SUPFAM" id="SSF48452">
    <property type="entry name" value="TPR-like"/>
    <property type="match status" value="1"/>
</dbReference>
<keyword evidence="1" id="KW-0472">Membrane</keyword>
<dbReference type="Pfam" id="PF14559">
    <property type="entry name" value="TPR_19"/>
    <property type="match status" value="1"/>
</dbReference>
<evidence type="ECO:0000313" key="2">
    <source>
        <dbReference type="EMBL" id="GGK04344.1"/>
    </source>
</evidence>
<dbReference type="AlphaFoldDB" id="A0A917Q0S0"/>
<organism evidence="2 3">
    <name type="scientific">Pseudomonas matsuisoli</name>
    <dbReference type="NCBI Taxonomy" id="1515666"/>
    <lineage>
        <taxon>Bacteria</taxon>
        <taxon>Pseudomonadati</taxon>
        <taxon>Pseudomonadota</taxon>
        <taxon>Gammaproteobacteria</taxon>
        <taxon>Pseudomonadales</taxon>
        <taxon>Pseudomonadaceae</taxon>
        <taxon>Pseudomonas</taxon>
    </lineage>
</organism>
<comment type="caution">
    <text evidence="2">The sequence shown here is derived from an EMBL/GenBank/DDBJ whole genome shotgun (WGS) entry which is preliminary data.</text>
</comment>
<evidence type="ECO:0000313" key="3">
    <source>
        <dbReference type="Proteomes" id="UP000635983"/>
    </source>
</evidence>
<dbReference type="EMBL" id="BMPO01000008">
    <property type="protein sequence ID" value="GGK04344.1"/>
    <property type="molecule type" value="Genomic_DNA"/>
</dbReference>
<accession>A0A917Q0S0</accession>
<reference evidence="2" key="2">
    <citation type="submission" date="2020-09" db="EMBL/GenBank/DDBJ databases">
        <authorList>
            <person name="Sun Q."/>
            <person name="Ohkuma M."/>
        </authorList>
    </citation>
    <scope>NUCLEOTIDE SEQUENCE</scope>
    <source>
        <strain evidence="2">JCM 30078</strain>
    </source>
</reference>
<dbReference type="Gene3D" id="1.25.40.10">
    <property type="entry name" value="Tetratricopeptide repeat domain"/>
    <property type="match status" value="2"/>
</dbReference>
<dbReference type="Proteomes" id="UP000635983">
    <property type="component" value="Unassembled WGS sequence"/>
</dbReference>
<gene>
    <name evidence="2" type="ORF">GCM10009304_32960</name>
</gene>
<name>A0A917Q0S0_9PSED</name>
<dbReference type="Pfam" id="PF13432">
    <property type="entry name" value="TPR_16"/>
    <property type="match status" value="1"/>
</dbReference>
<feature type="transmembrane region" description="Helical" evidence="1">
    <location>
        <begin position="44"/>
        <end position="65"/>
    </location>
</feature>
<dbReference type="InterPro" id="IPR011990">
    <property type="entry name" value="TPR-like_helical_dom_sf"/>
</dbReference>
<evidence type="ECO:0008006" key="4">
    <source>
        <dbReference type="Google" id="ProtNLM"/>
    </source>
</evidence>
<keyword evidence="1" id="KW-0812">Transmembrane</keyword>
<protein>
    <recommendedName>
        <fullName evidence="4">MSHA biogenesis protein MshN</fullName>
    </recommendedName>
</protein>
<evidence type="ECO:0000256" key="1">
    <source>
        <dbReference type="SAM" id="Phobius"/>
    </source>
</evidence>